<sequence length="110" mass="11392">MLVCPEAGPAIAGDRDAADLVGEALSVGAQVVALPVARLGAGFLDLSTRLAGEALQKFVNYGLRVAIVGDISGAVAQSTALRDFVRESNRGRQVWFVPDLTGLEARLADG</sequence>
<evidence type="ECO:0000313" key="2">
    <source>
        <dbReference type="EMBL" id="MFD1782861.1"/>
    </source>
</evidence>
<comment type="caution">
    <text evidence="2">The sequence shown here is derived from an EMBL/GenBank/DDBJ whole genome shotgun (WGS) entry which is preliminary data.</text>
</comment>
<dbReference type="Proteomes" id="UP001597237">
    <property type="component" value="Unassembled WGS sequence"/>
</dbReference>
<feature type="domain" description="DUF4180" evidence="1">
    <location>
        <begin position="2"/>
        <end position="107"/>
    </location>
</feature>
<dbReference type="InterPro" id="IPR025438">
    <property type="entry name" value="DUF4180"/>
</dbReference>
<protein>
    <submittedName>
        <fullName evidence="2">DUF4180 domain-containing protein</fullName>
    </submittedName>
</protein>
<name>A0ABW4MZ05_9CAUL</name>
<gene>
    <name evidence="2" type="ORF">ACFSC0_05610</name>
</gene>
<dbReference type="EMBL" id="JBHUEY010000001">
    <property type="protein sequence ID" value="MFD1782861.1"/>
    <property type="molecule type" value="Genomic_DNA"/>
</dbReference>
<organism evidence="2 3">
    <name type="scientific">Phenylobacterium terrae</name>
    <dbReference type="NCBI Taxonomy" id="2665495"/>
    <lineage>
        <taxon>Bacteria</taxon>
        <taxon>Pseudomonadati</taxon>
        <taxon>Pseudomonadota</taxon>
        <taxon>Alphaproteobacteria</taxon>
        <taxon>Caulobacterales</taxon>
        <taxon>Caulobacteraceae</taxon>
        <taxon>Phenylobacterium</taxon>
    </lineage>
</organism>
<evidence type="ECO:0000259" key="1">
    <source>
        <dbReference type="Pfam" id="PF13788"/>
    </source>
</evidence>
<evidence type="ECO:0000313" key="3">
    <source>
        <dbReference type="Proteomes" id="UP001597237"/>
    </source>
</evidence>
<proteinExistence type="predicted"/>
<accession>A0ABW4MZ05</accession>
<keyword evidence="3" id="KW-1185">Reference proteome</keyword>
<dbReference type="Pfam" id="PF13788">
    <property type="entry name" value="DUF4180"/>
    <property type="match status" value="1"/>
</dbReference>
<dbReference type="RefSeq" id="WP_377282611.1">
    <property type="nucleotide sequence ID" value="NZ_JBHRSI010000007.1"/>
</dbReference>
<reference evidence="3" key="1">
    <citation type="journal article" date="2019" name="Int. J. Syst. Evol. Microbiol.">
        <title>The Global Catalogue of Microorganisms (GCM) 10K type strain sequencing project: providing services to taxonomists for standard genome sequencing and annotation.</title>
        <authorList>
            <consortium name="The Broad Institute Genomics Platform"/>
            <consortium name="The Broad Institute Genome Sequencing Center for Infectious Disease"/>
            <person name="Wu L."/>
            <person name="Ma J."/>
        </authorList>
    </citation>
    <scope>NUCLEOTIDE SEQUENCE [LARGE SCALE GENOMIC DNA]</scope>
    <source>
        <strain evidence="3">DFY28</strain>
    </source>
</reference>